<reference evidence="1 2" key="1">
    <citation type="submission" date="2024-01" db="EMBL/GenBank/DDBJ databases">
        <title>Genome assemblies of Stephania.</title>
        <authorList>
            <person name="Yang L."/>
        </authorList>
    </citation>
    <scope>NUCLEOTIDE SEQUENCE [LARGE SCALE GENOMIC DNA]</scope>
    <source>
        <strain evidence="1">YNDBR</strain>
        <tissue evidence="1">Leaf</tissue>
    </source>
</reference>
<name>A0AAP0I4T7_9MAGN</name>
<keyword evidence="2" id="KW-1185">Reference proteome</keyword>
<organism evidence="1 2">
    <name type="scientific">Stephania yunnanensis</name>
    <dbReference type="NCBI Taxonomy" id="152371"/>
    <lineage>
        <taxon>Eukaryota</taxon>
        <taxon>Viridiplantae</taxon>
        <taxon>Streptophyta</taxon>
        <taxon>Embryophyta</taxon>
        <taxon>Tracheophyta</taxon>
        <taxon>Spermatophyta</taxon>
        <taxon>Magnoliopsida</taxon>
        <taxon>Ranunculales</taxon>
        <taxon>Menispermaceae</taxon>
        <taxon>Menispermoideae</taxon>
        <taxon>Cissampelideae</taxon>
        <taxon>Stephania</taxon>
    </lineage>
</organism>
<dbReference type="Proteomes" id="UP001420932">
    <property type="component" value="Unassembled WGS sequence"/>
</dbReference>
<evidence type="ECO:0000313" key="1">
    <source>
        <dbReference type="EMBL" id="KAK9108662.1"/>
    </source>
</evidence>
<dbReference type="EMBL" id="JBBNAF010000010">
    <property type="protein sequence ID" value="KAK9108662.1"/>
    <property type="molecule type" value="Genomic_DNA"/>
</dbReference>
<accession>A0AAP0I4T7</accession>
<evidence type="ECO:0000313" key="2">
    <source>
        <dbReference type="Proteomes" id="UP001420932"/>
    </source>
</evidence>
<protein>
    <submittedName>
        <fullName evidence="1">Uncharacterized protein</fullName>
    </submittedName>
</protein>
<dbReference type="AlphaFoldDB" id="A0AAP0I4T7"/>
<sequence length="319" mass="35157">MHDSSVGSEDDRTTTFDAMGDEDEWVEERVEDMQIGNGALADATPLEVTAERESEAIRQLMVSQVKLGMSLLGSSEEETPTLPTSSSMLEIIHVRDDLITLTIPTTRDTLASDDTLLSEFLSQNGLRLREGRRQVAHAGESRIEPRTSSRGKAPQLGRWFVFGRSFFCNSFTLPRTRNRNKGIYFGVLVPIELLAQLVHGSMNPRLYPSRARVRTVGGEGGVERLGETSKRLHSGVRGFLIEAVCPNKKVPLFVTAGLIPKRQRPHGGVDLLEESSTPSIDTAVFHLPGTRNRNKAPCFGFESGRVKDRGCCGWCGGFL</sequence>
<proteinExistence type="predicted"/>
<comment type="caution">
    <text evidence="1">The sequence shown here is derived from an EMBL/GenBank/DDBJ whole genome shotgun (WGS) entry which is preliminary data.</text>
</comment>
<gene>
    <name evidence="1" type="ORF">Syun_024673</name>
</gene>